<dbReference type="Proteomes" id="UP000466442">
    <property type="component" value="Unassembled WGS sequence"/>
</dbReference>
<keyword evidence="3" id="KW-0479">Metal-binding</keyword>
<proteinExistence type="predicted"/>
<dbReference type="OrthoDB" id="47172at2759"/>
<dbReference type="AlphaFoldDB" id="A0A8S9XHR8"/>
<evidence type="ECO:0000256" key="3">
    <source>
        <dbReference type="ARBA" id="ARBA00022723"/>
    </source>
</evidence>
<accession>A0A8S9XHR8</accession>
<evidence type="ECO:0000256" key="1">
    <source>
        <dbReference type="ARBA" id="ARBA00001954"/>
    </source>
</evidence>
<keyword evidence="4" id="KW-0560">Oxidoreductase</keyword>
<keyword evidence="6" id="KW-0539">Nucleus</keyword>
<evidence type="ECO:0000313" key="8">
    <source>
        <dbReference type="EMBL" id="KAF6208129.1"/>
    </source>
</evidence>
<evidence type="ECO:0000256" key="4">
    <source>
        <dbReference type="ARBA" id="ARBA00023002"/>
    </source>
</evidence>
<organism evidence="8 9">
    <name type="scientific">Apolygus lucorum</name>
    <name type="common">Small green plant bug</name>
    <name type="synonym">Lygocoris lucorum</name>
    <dbReference type="NCBI Taxonomy" id="248454"/>
    <lineage>
        <taxon>Eukaryota</taxon>
        <taxon>Metazoa</taxon>
        <taxon>Ecdysozoa</taxon>
        <taxon>Arthropoda</taxon>
        <taxon>Hexapoda</taxon>
        <taxon>Insecta</taxon>
        <taxon>Pterygota</taxon>
        <taxon>Neoptera</taxon>
        <taxon>Paraneoptera</taxon>
        <taxon>Hemiptera</taxon>
        <taxon>Heteroptera</taxon>
        <taxon>Panheteroptera</taxon>
        <taxon>Cimicomorpha</taxon>
        <taxon>Miridae</taxon>
        <taxon>Mirini</taxon>
        <taxon>Apolygus</taxon>
    </lineage>
</organism>
<gene>
    <name evidence="8" type="ORF">GE061_016579</name>
</gene>
<dbReference type="Pfam" id="PF13621">
    <property type="entry name" value="Cupin_8"/>
    <property type="match status" value="1"/>
</dbReference>
<keyword evidence="5" id="KW-0408">Iron</keyword>
<dbReference type="SMART" id="SM00558">
    <property type="entry name" value="JmjC"/>
    <property type="match status" value="1"/>
</dbReference>
<dbReference type="GO" id="GO:0046872">
    <property type="term" value="F:metal ion binding"/>
    <property type="evidence" value="ECO:0007669"/>
    <property type="project" value="UniProtKB-KW"/>
</dbReference>
<comment type="caution">
    <text evidence="8">The sequence shown here is derived from an EMBL/GenBank/DDBJ whole genome shotgun (WGS) entry which is preliminary data.</text>
</comment>
<evidence type="ECO:0000313" key="9">
    <source>
        <dbReference type="Proteomes" id="UP000466442"/>
    </source>
</evidence>
<dbReference type="InterPro" id="IPR003347">
    <property type="entry name" value="JmjC_dom"/>
</dbReference>
<dbReference type="GO" id="GO:0051864">
    <property type="term" value="F:histone H3K36 demethylase activity"/>
    <property type="evidence" value="ECO:0007669"/>
    <property type="project" value="TreeGrafter"/>
</dbReference>
<protein>
    <recommendedName>
        <fullName evidence="7">JmjC domain-containing protein</fullName>
    </recommendedName>
</protein>
<dbReference type="InterPro" id="IPR041667">
    <property type="entry name" value="Cupin_8"/>
</dbReference>
<sequence length="377" mass="42969">MGKIVKIKVEVLNCNSTEIAVNAVIDISWEECNIGHWTSVPETPKNVYAYASFLKVIICLMKAVKDTDKRSTFLNEAIRAADLGLMLGKGYQRQLTQAASLVASLINQECSVAPVQNSCARKPNESEINENFFSEKPNAVPLDRLHCPSLEEFNAEHFSSRIPVILTGCINHWPALKRWNDVNYLLNTAGPRTVPIEIGSSYTQKDWGMELSSLQDFINKYILQRQTKVGYLAQHQLFDQIPELRNDIVIPDYCCLTDTDESDCDVSINAWFGPANTLTPLHHDPKHNLLCQVVGTKRILLFSPKDSEFLYPHDETLLNNTAQVDPYHPDKAKFPKFEHAVIYYCNLRPGEMLYIPPKWWHHVVSLDVSFSVSFWWD</sequence>
<name>A0A8S9XHR8_APOLU</name>
<evidence type="ECO:0000259" key="7">
    <source>
        <dbReference type="PROSITE" id="PS51184"/>
    </source>
</evidence>
<evidence type="ECO:0000256" key="2">
    <source>
        <dbReference type="ARBA" id="ARBA00004123"/>
    </source>
</evidence>
<evidence type="ECO:0000256" key="5">
    <source>
        <dbReference type="ARBA" id="ARBA00023004"/>
    </source>
</evidence>
<reference evidence="8" key="1">
    <citation type="journal article" date="2021" name="Mol. Ecol. Resour.">
        <title>Apolygus lucorum genome provides insights into omnivorousness and mesophyll feeding.</title>
        <authorList>
            <person name="Liu Y."/>
            <person name="Liu H."/>
            <person name="Wang H."/>
            <person name="Huang T."/>
            <person name="Liu B."/>
            <person name="Yang B."/>
            <person name="Yin L."/>
            <person name="Li B."/>
            <person name="Zhang Y."/>
            <person name="Zhang S."/>
            <person name="Jiang F."/>
            <person name="Zhang X."/>
            <person name="Ren Y."/>
            <person name="Wang B."/>
            <person name="Wang S."/>
            <person name="Lu Y."/>
            <person name="Wu K."/>
            <person name="Fan W."/>
            <person name="Wang G."/>
        </authorList>
    </citation>
    <scope>NUCLEOTIDE SEQUENCE</scope>
    <source>
        <strain evidence="8">12Hb</strain>
    </source>
</reference>
<comment type="cofactor">
    <cofactor evidence="1">
        <name>Fe(2+)</name>
        <dbReference type="ChEBI" id="CHEBI:29033"/>
    </cofactor>
</comment>
<dbReference type="PANTHER" id="PTHR12461:SF106">
    <property type="entry name" value="BIFUNCTIONAL PEPTIDASE AND ARGINYL-HYDROXYLASE JMJD5"/>
    <property type="match status" value="1"/>
</dbReference>
<dbReference type="PANTHER" id="PTHR12461">
    <property type="entry name" value="HYPOXIA-INDUCIBLE FACTOR 1 ALPHA INHIBITOR-RELATED"/>
    <property type="match status" value="1"/>
</dbReference>
<keyword evidence="9" id="KW-1185">Reference proteome</keyword>
<dbReference type="PROSITE" id="PS51184">
    <property type="entry name" value="JMJC"/>
    <property type="match status" value="1"/>
</dbReference>
<feature type="domain" description="JmjC" evidence="7">
    <location>
        <begin position="239"/>
        <end position="377"/>
    </location>
</feature>
<dbReference type="GO" id="GO:0005634">
    <property type="term" value="C:nucleus"/>
    <property type="evidence" value="ECO:0007669"/>
    <property type="project" value="UniProtKB-SubCell"/>
</dbReference>
<evidence type="ECO:0000256" key="6">
    <source>
        <dbReference type="ARBA" id="ARBA00023242"/>
    </source>
</evidence>
<dbReference type="SUPFAM" id="SSF51197">
    <property type="entry name" value="Clavaminate synthase-like"/>
    <property type="match status" value="1"/>
</dbReference>
<dbReference type="EMBL" id="WIXP02000007">
    <property type="protein sequence ID" value="KAF6208129.1"/>
    <property type="molecule type" value="Genomic_DNA"/>
</dbReference>
<comment type="subcellular location">
    <subcellularLocation>
        <location evidence="2">Nucleus</location>
    </subcellularLocation>
</comment>
<dbReference type="Gene3D" id="2.60.120.650">
    <property type="entry name" value="Cupin"/>
    <property type="match status" value="1"/>
</dbReference>